<reference evidence="2 3" key="1">
    <citation type="submission" date="2017-09" db="EMBL/GenBank/DDBJ databases">
        <title>Genome sequencing of Besnoitia besnoiti strain Bb-Ger1.</title>
        <authorList>
            <person name="Schares G."/>
            <person name="Venepally P."/>
            <person name="Lorenzi H.A."/>
        </authorList>
    </citation>
    <scope>NUCLEOTIDE SEQUENCE [LARGE SCALE GENOMIC DNA]</scope>
    <source>
        <strain evidence="2 3">Bb-Ger1</strain>
    </source>
</reference>
<dbReference type="OrthoDB" id="331131at2759"/>
<dbReference type="RefSeq" id="XP_029218846.1">
    <property type="nucleotide sequence ID" value="XM_029365263.1"/>
</dbReference>
<name>A0A2A9MGW8_BESBE</name>
<protein>
    <recommendedName>
        <fullName evidence="4">Transmembrane protein</fullName>
    </recommendedName>
</protein>
<accession>A0A2A9MGW8</accession>
<dbReference type="AlphaFoldDB" id="A0A2A9MGW8"/>
<dbReference type="VEuPathDB" id="ToxoDB:BESB_068700"/>
<dbReference type="EMBL" id="NWUJ01000006">
    <property type="protein sequence ID" value="PFH34837.1"/>
    <property type="molecule type" value="Genomic_DNA"/>
</dbReference>
<comment type="caution">
    <text evidence="2">The sequence shown here is derived from an EMBL/GenBank/DDBJ whole genome shotgun (WGS) entry which is preliminary data.</text>
</comment>
<gene>
    <name evidence="2" type="ORF">BESB_068700</name>
</gene>
<feature type="chain" id="PRO_5012676494" description="Transmembrane protein" evidence="1">
    <location>
        <begin position="26"/>
        <end position="191"/>
    </location>
</feature>
<evidence type="ECO:0008006" key="4">
    <source>
        <dbReference type="Google" id="ProtNLM"/>
    </source>
</evidence>
<sequence>MRTSATRGLRCARLILLACVAGAASVTLFAFGAPEVPQGSFVVTIPKGGIIEDVDLFVKLGPSQSLVVDNSEPQNVLHDPLEISRQVYKKRGSKCDPELRQEWAEVFPEAPEKYPFVDVTTGHVNGESAILFRTPAFYYLKEVATYCFILKDVKKDKQYTVYVEASTAASAFLPSAIVALSAALFAGFSSF</sequence>
<organism evidence="2 3">
    <name type="scientific">Besnoitia besnoiti</name>
    <name type="common">Apicomplexan protozoan</name>
    <dbReference type="NCBI Taxonomy" id="94643"/>
    <lineage>
        <taxon>Eukaryota</taxon>
        <taxon>Sar</taxon>
        <taxon>Alveolata</taxon>
        <taxon>Apicomplexa</taxon>
        <taxon>Conoidasida</taxon>
        <taxon>Coccidia</taxon>
        <taxon>Eucoccidiorida</taxon>
        <taxon>Eimeriorina</taxon>
        <taxon>Sarcocystidae</taxon>
        <taxon>Besnoitia</taxon>
    </lineage>
</organism>
<evidence type="ECO:0000256" key="1">
    <source>
        <dbReference type="SAM" id="SignalP"/>
    </source>
</evidence>
<evidence type="ECO:0000313" key="2">
    <source>
        <dbReference type="EMBL" id="PFH34837.1"/>
    </source>
</evidence>
<keyword evidence="3" id="KW-1185">Reference proteome</keyword>
<proteinExistence type="predicted"/>
<dbReference type="GeneID" id="40311796"/>
<feature type="signal peptide" evidence="1">
    <location>
        <begin position="1"/>
        <end position="25"/>
    </location>
</feature>
<dbReference type="KEGG" id="bbes:BESB_068700"/>
<evidence type="ECO:0000313" key="3">
    <source>
        <dbReference type="Proteomes" id="UP000224006"/>
    </source>
</evidence>
<dbReference type="Proteomes" id="UP000224006">
    <property type="component" value="Chromosome VI"/>
</dbReference>
<keyword evidence="1" id="KW-0732">Signal</keyword>